<dbReference type="InParanoid" id="A0A1D3D1L9"/>
<gene>
    <name evidence="2" type="ORF">cyc_07215</name>
</gene>
<evidence type="ECO:0000313" key="3">
    <source>
        <dbReference type="Proteomes" id="UP000095192"/>
    </source>
</evidence>
<feature type="compositionally biased region" description="Polar residues" evidence="1">
    <location>
        <begin position="183"/>
        <end position="192"/>
    </location>
</feature>
<organism evidence="2 3">
    <name type="scientific">Cyclospora cayetanensis</name>
    <dbReference type="NCBI Taxonomy" id="88456"/>
    <lineage>
        <taxon>Eukaryota</taxon>
        <taxon>Sar</taxon>
        <taxon>Alveolata</taxon>
        <taxon>Apicomplexa</taxon>
        <taxon>Conoidasida</taxon>
        <taxon>Coccidia</taxon>
        <taxon>Eucoccidiorida</taxon>
        <taxon>Eimeriorina</taxon>
        <taxon>Eimeriidae</taxon>
        <taxon>Cyclospora</taxon>
    </lineage>
</organism>
<protein>
    <submittedName>
        <fullName evidence="2">Uncharacterized protein</fullName>
    </submittedName>
</protein>
<reference evidence="2 3" key="1">
    <citation type="journal article" date="2016" name="BMC Genomics">
        <title>Comparative genomics reveals Cyclospora cayetanensis possesses coccidia-like metabolism and invasion components but unique surface antigens.</title>
        <authorList>
            <person name="Liu S."/>
            <person name="Wang L."/>
            <person name="Zheng H."/>
            <person name="Xu Z."/>
            <person name="Roellig D.M."/>
            <person name="Li N."/>
            <person name="Frace M.A."/>
            <person name="Tang K."/>
            <person name="Arrowood M.J."/>
            <person name="Moss D.M."/>
            <person name="Zhang L."/>
            <person name="Feng Y."/>
            <person name="Xiao L."/>
        </authorList>
    </citation>
    <scope>NUCLEOTIDE SEQUENCE [LARGE SCALE GENOMIC DNA]</scope>
    <source>
        <strain evidence="2 3">CHN_HEN01</strain>
    </source>
</reference>
<accession>A0A1D3D1L9</accession>
<feature type="region of interest" description="Disordered" evidence="1">
    <location>
        <begin position="1"/>
        <end position="79"/>
    </location>
</feature>
<dbReference type="Proteomes" id="UP000095192">
    <property type="component" value="Unassembled WGS sequence"/>
</dbReference>
<evidence type="ECO:0000256" key="1">
    <source>
        <dbReference type="SAM" id="MobiDB-lite"/>
    </source>
</evidence>
<feature type="compositionally biased region" description="Basic residues" evidence="1">
    <location>
        <begin position="22"/>
        <end position="32"/>
    </location>
</feature>
<dbReference type="AlphaFoldDB" id="A0A1D3D1L9"/>
<comment type="caution">
    <text evidence="2">The sequence shown here is derived from an EMBL/GenBank/DDBJ whole genome shotgun (WGS) entry which is preliminary data.</text>
</comment>
<evidence type="ECO:0000313" key="2">
    <source>
        <dbReference type="EMBL" id="OEH77346.1"/>
    </source>
</evidence>
<keyword evidence="3" id="KW-1185">Reference proteome</keyword>
<name>A0A1D3D1L9_9EIME</name>
<dbReference type="EMBL" id="JROU02001120">
    <property type="protein sequence ID" value="OEH77346.1"/>
    <property type="molecule type" value="Genomic_DNA"/>
</dbReference>
<dbReference type="VEuPathDB" id="ToxoDB:cyc_07215"/>
<feature type="region of interest" description="Disordered" evidence="1">
    <location>
        <begin position="173"/>
        <end position="192"/>
    </location>
</feature>
<sequence>MCREQPIHTPASKTTGEEDRVRLHRATKRKGRGDKEEPPESDSMRSGFARAHEAEVLGGPLHKQELCGVGGPPEGGPHTSVVQHLLSRDRRPCGLQMKKEIKPRISVMQLRSLFRGAPCYTRSATLDTKDMSKEGKNYVPNLGENEYTAESCAGYVPQRSTLERAIQGLLNGHASHKTAADQPESSAEDTNI</sequence>
<proteinExistence type="predicted"/>